<evidence type="ECO:0000313" key="4">
    <source>
        <dbReference type="Proteomes" id="UP000217199"/>
    </source>
</evidence>
<dbReference type="STRING" id="2282107.A0A286UGW7"/>
<feature type="region of interest" description="Disordered" evidence="2">
    <location>
        <begin position="1"/>
        <end position="102"/>
    </location>
</feature>
<keyword evidence="1" id="KW-0175">Coiled coil</keyword>
<evidence type="ECO:0000313" key="3">
    <source>
        <dbReference type="EMBL" id="PAV18866.1"/>
    </source>
</evidence>
<reference evidence="3 4" key="1">
    <citation type="journal article" date="2017" name="Mol. Ecol.">
        <title>Comparative and population genomic landscape of Phellinus noxius: A hypervariable fungus causing root rot in trees.</title>
        <authorList>
            <person name="Chung C.L."/>
            <person name="Lee T.J."/>
            <person name="Akiba M."/>
            <person name="Lee H.H."/>
            <person name="Kuo T.H."/>
            <person name="Liu D."/>
            <person name="Ke H.M."/>
            <person name="Yokoi T."/>
            <person name="Roa M.B."/>
            <person name="Lu M.J."/>
            <person name="Chang Y.Y."/>
            <person name="Ann P.J."/>
            <person name="Tsai J.N."/>
            <person name="Chen C.Y."/>
            <person name="Tzean S.S."/>
            <person name="Ota Y."/>
            <person name="Hattori T."/>
            <person name="Sahashi N."/>
            <person name="Liou R.F."/>
            <person name="Kikuchi T."/>
            <person name="Tsai I.J."/>
        </authorList>
    </citation>
    <scope>NUCLEOTIDE SEQUENCE [LARGE SCALE GENOMIC DNA]</scope>
    <source>
        <strain evidence="3 4">FFPRI411160</strain>
    </source>
</reference>
<dbReference type="InParanoid" id="A0A286UGW7"/>
<dbReference type="Proteomes" id="UP000217199">
    <property type="component" value="Unassembled WGS sequence"/>
</dbReference>
<evidence type="ECO:0000256" key="2">
    <source>
        <dbReference type="SAM" id="MobiDB-lite"/>
    </source>
</evidence>
<evidence type="ECO:0000256" key="1">
    <source>
        <dbReference type="SAM" id="Coils"/>
    </source>
</evidence>
<dbReference type="EMBL" id="NBII01000005">
    <property type="protein sequence ID" value="PAV18866.1"/>
    <property type="molecule type" value="Genomic_DNA"/>
</dbReference>
<dbReference type="OrthoDB" id="2409325at2759"/>
<accession>A0A286UGW7</accession>
<organism evidence="3 4">
    <name type="scientific">Pyrrhoderma noxium</name>
    <dbReference type="NCBI Taxonomy" id="2282107"/>
    <lineage>
        <taxon>Eukaryota</taxon>
        <taxon>Fungi</taxon>
        <taxon>Dikarya</taxon>
        <taxon>Basidiomycota</taxon>
        <taxon>Agaricomycotina</taxon>
        <taxon>Agaricomycetes</taxon>
        <taxon>Hymenochaetales</taxon>
        <taxon>Hymenochaetaceae</taxon>
        <taxon>Pyrrhoderma</taxon>
    </lineage>
</organism>
<feature type="region of interest" description="Disordered" evidence="2">
    <location>
        <begin position="366"/>
        <end position="545"/>
    </location>
</feature>
<proteinExistence type="predicted"/>
<keyword evidence="4" id="KW-1185">Reference proteome</keyword>
<feature type="compositionally biased region" description="Basic and acidic residues" evidence="2">
    <location>
        <begin position="461"/>
        <end position="476"/>
    </location>
</feature>
<feature type="coiled-coil region" evidence="1">
    <location>
        <begin position="284"/>
        <end position="311"/>
    </location>
</feature>
<gene>
    <name evidence="3" type="ORF">PNOK_0570900</name>
</gene>
<feature type="coiled-coil region" evidence="1">
    <location>
        <begin position="143"/>
        <end position="196"/>
    </location>
</feature>
<sequence length="545" mass="58749">MASESPSAKRLVPGAPPPPTSKSQKKKRRGPKKDGAEDSAPQTPAGVSVGLPDAHAAALTDHAPSEKDLTQGLVADELIAKQESKREVTTPLPDSEETRPSPISEIFNKRLKALGKKITRIQTYSDKPASELNEDQKKTLLTLPTLEAIRKELEETKKAVEVQEVEQAKEAAHERAEAENAERQRIEEVIAEAQREHVARTAKLLDIIRLQSLFLNADPSIQALNVAEAELNAIYAFVNVLLAQEAASRLDIMHGFLQNEGDIEGIPFSRLLEILDAHTNQPSQEEIALEAEAAEAVLEALAENAQEAVQVNAGGVLAASGAPSFQFMQESELESDPALAGNDAEWVDQEPPSNIVVSVVTERETYISEPGEPIENNNALNWADDEGDLPPIDGLHASFGTPTTPAEHHHPKAPETQYTEAPERLPVNGFARPHADEEDGFQQARGGRERGRGRGRGGFRGGERGGYRGDRGERGGFRGGRGGRGRPHQGGEGGPSNWRGGPDGEHRDRGRGRGRGRGGFDRERGPRGGRGGNNHPEAQAAPPNA</sequence>
<comment type="caution">
    <text evidence="3">The sequence shown here is derived from an EMBL/GenBank/DDBJ whole genome shotgun (WGS) entry which is preliminary data.</text>
</comment>
<feature type="compositionally biased region" description="Basic and acidic residues" evidence="2">
    <location>
        <begin position="78"/>
        <end position="88"/>
    </location>
</feature>
<protein>
    <submittedName>
        <fullName evidence="3">Conserved fungal</fullName>
    </submittedName>
</protein>
<name>A0A286UGW7_9AGAM</name>
<dbReference type="AlphaFoldDB" id="A0A286UGW7"/>